<feature type="binding site" evidence="5">
    <location>
        <position position="98"/>
    </location>
    <ligand>
        <name>[4Fe-4S] cluster</name>
        <dbReference type="ChEBI" id="CHEBI:49883"/>
    </ligand>
</feature>
<evidence type="ECO:0000256" key="5">
    <source>
        <dbReference type="HAMAP-Rule" id="MF_00191"/>
    </source>
</evidence>
<keyword evidence="2 5" id="KW-0479">Metal-binding</keyword>
<comment type="function">
    <text evidence="5">Catalyzes the conversion of 1-hydroxy-2-methyl-2-(E)-butenyl 4-diphosphate (HMBPP) into a mixture of isopentenyl diphosphate (IPP) and dimethylallyl diphosphate (DMAPP). Acts in the terminal step of the DOXP/MEP pathway for isoprenoid precursor biosynthesis.</text>
</comment>
<dbReference type="GO" id="GO:0050992">
    <property type="term" value="P:dimethylallyl diphosphate biosynthetic process"/>
    <property type="evidence" value="ECO:0007669"/>
    <property type="project" value="UniProtKB-UniRule"/>
</dbReference>
<dbReference type="EMBL" id="JACERN010000006">
    <property type="protein sequence ID" value="MBA4707152.1"/>
    <property type="molecule type" value="Genomic_DNA"/>
</dbReference>
<name>A0A838Y1K4_9NEIS</name>
<feature type="binding site" evidence="5">
    <location>
        <position position="224"/>
    </location>
    <ligand>
        <name>isopentenyl diphosphate</name>
        <dbReference type="ChEBI" id="CHEBI:128769"/>
    </ligand>
</feature>
<feature type="binding site" evidence="5">
    <location>
        <position position="225"/>
    </location>
    <ligand>
        <name>isopentenyl diphosphate</name>
        <dbReference type="ChEBI" id="CHEBI:128769"/>
    </ligand>
</feature>
<accession>A0A838Y1K4</accession>
<feature type="binding site" evidence="5">
    <location>
        <position position="268"/>
    </location>
    <ligand>
        <name>(2E)-4-hydroxy-3-methylbut-2-enyl diphosphate</name>
        <dbReference type="ChEBI" id="CHEBI:128753"/>
    </ligand>
</feature>
<dbReference type="InterPro" id="IPR003451">
    <property type="entry name" value="LytB/IspH"/>
</dbReference>
<keyword evidence="5 6" id="KW-0560">Oxidoreductase</keyword>
<dbReference type="AlphaFoldDB" id="A0A838Y1K4"/>
<dbReference type="NCBIfam" id="NF002190">
    <property type="entry name" value="PRK01045.1-4"/>
    <property type="match status" value="1"/>
</dbReference>
<feature type="binding site" evidence="5">
    <location>
        <position position="268"/>
    </location>
    <ligand>
        <name>dimethylallyl diphosphate</name>
        <dbReference type="ChEBI" id="CHEBI:57623"/>
    </ligand>
</feature>
<feature type="binding site" evidence="5">
    <location>
        <position position="76"/>
    </location>
    <ligand>
        <name>(2E)-4-hydroxy-3-methylbut-2-enyl diphosphate</name>
        <dbReference type="ChEBI" id="CHEBI:128753"/>
    </ligand>
</feature>
<keyword evidence="7" id="KW-1185">Reference proteome</keyword>
<feature type="binding site" evidence="5">
    <location>
        <position position="126"/>
    </location>
    <ligand>
        <name>dimethylallyl diphosphate</name>
        <dbReference type="ChEBI" id="CHEBI:57623"/>
    </ligand>
</feature>
<comment type="pathway">
    <text evidence="5">Isoprenoid biosynthesis; dimethylallyl diphosphate biosynthesis; dimethylallyl diphosphate from (2E)-4-hydroxy-3-methylbutenyl diphosphate: step 1/1.</text>
</comment>
<keyword evidence="1 5" id="KW-0004">4Fe-4S</keyword>
<keyword evidence="4 5" id="KW-0411">Iron-sulfur</keyword>
<dbReference type="Gene3D" id="3.40.1010.20">
    <property type="entry name" value="4-hydroxy-3-methylbut-2-enyl diphosphate reductase, catalytic domain"/>
    <property type="match status" value="2"/>
</dbReference>
<comment type="cofactor">
    <cofactor evidence="5">
        <name>[4Fe-4S] cluster</name>
        <dbReference type="ChEBI" id="CHEBI:49883"/>
    </cofactor>
    <text evidence="5">Binds 1 [4Fe-4S] cluster per subunit.</text>
</comment>
<dbReference type="GO" id="GO:0051539">
    <property type="term" value="F:4 iron, 4 sulfur cluster binding"/>
    <property type="evidence" value="ECO:0007669"/>
    <property type="project" value="UniProtKB-UniRule"/>
</dbReference>
<comment type="catalytic activity">
    <reaction evidence="5">
        <text>isopentenyl diphosphate + 2 oxidized [2Fe-2S]-[ferredoxin] + H2O = (2E)-4-hydroxy-3-methylbut-2-enyl diphosphate + 2 reduced [2Fe-2S]-[ferredoxin] + 2 H(+)</text>
        <dbReference type="Rhea" id="RHEA:24488"/>
        <dbReference type="Rhea" id="RHEA-COMP:10000"/>
        <dbReference type="Rhea" id="RHEA-COMP:10001"/>
        <dbReference type="ChEBI" id="CHEBI:15377"/>
        <dbReference type="ChEBI" id="CHEBI:15378"/>
        <dbReference type="ChEBI" id="CHEBI:33737"/>
        <dbReference type="ChEBI" id="CHEBI:33738"/>
        <dbReference type="ChEBI" id="CHEBI:128753"/>
        <dbReference type="ChEBI" id="CHEBI:128769"/>
        <dbReference type="EC" id="1.17.7.4"/>
    </reaction>
</comment>
<feature type="binding site" evidence="5">
    <location>
        <position position="76"/>
    </location>
    <ligand>
        <name>dimethylallyl diphosphate</name>
        <dbReference type="ChEBI" id="CHEBI:57623"/>
    </ligand>
</feature>
<dbReference type="PANTHER" id="PTHR30426:SF0">
    <property type="entry name" value="4-HYDROXY-3-METHYLBUT-2-ENYL DIPHOSPHATE REDUCTASE"/>
    <property type="match status" value="1"/>
</dbReference>
<feature type="binding site" evidence="5">
    <location>
        <position position="225"/>
    </location>
    <ligand>
        <name>(2E)-4-hydroxy-3-methylbut-2-enyl diphosphate</name>
        <dbReference type="ChEBI" id="CHEBI:128753"/>
    </ligand>
</feature>
<dbReference type="Pfam" id="PF02401">
    <property type="entry name" value="LYTB"/>
    <property type="match status" value="1"/>
</dbReference>
<evidence type="ECO:0000256" key="2">
    <source>
        <dbReference type="ARBA" id="ARBA00022723"/>
    </source>
</evidence>
<feature type="binding site" evidence="5">
    <location>
        <position position="226"/>
    </location>
    <ligand>
        <name>(2E)-4-hydroxy-3-methylbut-2-enyl diphosphate</name>
        <dbReference type="ChEBI" id="CHEBI:128753"/>
    </ligand>
</feature>
<keyword evidence="5" id="KW-0414">Isoprene biosynthesis</keyword>
<protein>
    <recommendedName>
        <fullName evidence="5">4-hydroxy-3-methylbut-2-enyl diphosphate reductase</fullName>
        <shortName evidence="5">HMBPP reductase</shortName>
        <ecNumber evidence="5">1.17.7.4</ecNumber>
    </recommendedName>
</protein>
<feature type="binding site" evidence="5">
    <location>
        <position position="43"/>
    </location>
    <ligand>
        <name>dimethylallyl diphosphate</name>
        <dbReference type="ChEBI" id="CHEBI:57623"/>
    </ligand>
</feature>
<feature type="binding site" evidence="5">
    <location>
        <position position="126"/>
    </location>
    <ligand>
        <name>(2E)-4-hydroxy-3-methylbut-2-enyl diphosphate</name>
        <dbReference type="ChEBI" id="CHEBI:128753"/>
    </ligand>
</feature>
<organism evidence="6 7">
    <name type="scientific">Aquitalea aquatica</name>
    <dbReference type="NCBI Taxonomy" id="3044273"/>
    <lineage>
        <taxon>Bacteria</taxon>
        <taxon>Pseudomonadati</taxon>
        <taxon>Pseudomonadota</taxon>
        <taxon>Betaproteobacteria</taxon>
        <taxon>Neisseriales</taxon>
        <taxon>Chromobacteriaceae</taxon>
        <taxon>Aquitalea</taxon>
    </lineage>
</organism>
<dbReference type="RefSeq" id="WP_181834481.1">
    <property type="nucleotide sequence ID" value="NZ_JACERN010000006.1"/>
</dbReference>
<evidence type="ECO:0000313" key="7">
    <source>
        <dbReference type="Proteomes" id="UP000545606"/>
    </source>
</evidence>
<feature type="binding site" evidence="5">
    <location>
        <position position="76"/>
    </location>
    <ligand>
        <name>isopentenyl diphosphate</name>
        <dbReference type="ChEBI" id="CHEBI:128769"/>
    </ligand>
</feature>
<feature type="binding site" evidence="5">
    <location>
        <position position="126"/>
    </location>
    <ligand>
        <name>isopentenyl diphosphate</name>
        <dbReference type="ChEBI" id="CHEBI:128769"/>
    </ligand>
</feature>
<feature type="binding site" evidence="5">
    <location>
        <position position="226"/>
    </location>
    <ligand>
        <name>dimethylallyl diphosphate</name>
        <dbReference type="ChEBI" id="CHEBI:57623"/>
    </ligand>
</feature>
<dbReference type="GO" id="GO:0016114">
    <property type="term" value="P:terpenoid biosynthetic process"/>
    <property type="evidence" value="ECO:0007669"/>
    <property type="project" value="UniProtKB-UniRule"/>
</dbReference>
<evidence type="ECO:0000313" key="6">
    <source>
        <dbReference type="EMBL" id="MBA4707152.1"/>
    </source>
</evidence>
<comment type="pathway">
    <text evidence="5">Isoprenoid biosynthesis; isopentenyl diphosphate biosynthesis via DXP pathway; isopentenyl diphosphate from 1-deoxy-D-xylulose 5-phosphate: step 6/6.</text>
</comment>
<gene>
    <name evidence="5 6" type="primary">ispH</name>
    <name evidence="6" type="synonym">lytB</name>
    <name evidence="6" type="ORF">H2Z84_01955</name>
</gene>
<feature type="binding site" evidence="5">
    <location>
        <position position="224"/>
    </location>
    <ligand>
        <name>(2E)-4-hydroxy-3-methylbut-2-enyl diphosphate</name>
        <dbReference type="ChEBI" id="CHEBI:128753"/>
    </ligand>
</feature>
<dbReference type="GO" id="GO:0046872">
    <property type="term" value="F:metal ion binding"/>
    <property type="evidence" value="ECO:0007669"/>
    <property type="project" value="UniProtKB-KW"/>
</dbReference>
<proteinExistence type="inferred from homology"/>
<dbReference type="GO" id="GO:0051745">
    <property type="term" value="F:4-hydroxy-3-methylbut-2-enyl diphosphate reductase activity"/>
    <property type="evidence" value="ECO:0007669"/>
    <property type="project" value="UniProtKB-UniRule"/>
</dbReference>
<keyword evidence="3 5" id="KW-0408">Iron</keyword>
<feature type="binding site" evidence="5">
    <location>
        <position position="225"/>
    </location>
    <ligand>
        <name>dimethylallyl diphosphate</name>
        <dbReference type="ChEBI" id="CHEBI:57623"/>
    </ligand>
</feature>
<reference evidence="6 7" key="1">
    <citation type="submission" date="2020-07" db="EMBL/GenBank/DDBJ databases">
        <title>Draft genome sequence of violacein-producing bacteria and related species.</title>
        <authorList>
            <person name="Wilson H.S."/>
            <person name="De Leon M.E."/>
        </authorList>
    </citation>
    <scope>NUCLEOTIDE SEQUENCE [LARGE SCALE GENOMIC DNA]</scope>
    <source>
        <strain evidence="6 7">HSC-21Su07</strain>
    </source>
</reference>
<feature type="binding site" evidence="5">
    <location>
        <position position="43"/>
    </location>
    <ligand>
        <name>isopentenyl diphosphate</name>
        <dbReference type="ChEBI" id="CHEBI:128769"/>
    </ligand>
</feature>
<comment type="similarity">
    <text evidence="5">Belongs to the IspH family.</text>
</comment>
<dbReference type="UniPathway" id="UPA00056">
    <property type="reaction ID" value="UER00097"/>
</dbReference>
<feature type="binding site" evidence="5">
    <location>
        <position position="268"/>
    </location>
    <ligand>
        <name>isopentenyl diphosphate</name>
        <dbReference type="ChEBI" id="CHEBI:128769"/>
    </ligand>
</feature>
<evidence type="ECO:0000256" key="3">
    <source>
        <dbReference type="ARBA" id="ARBA00023004"/>
    </source>
</evidence>
<dbReference type="UniPathway" id="UPA00059">
    <property type="reaction ID" value="UER00105"/>
</dbReference>
<dbReference type="NCBIfam" id="TIGR00216">
    <property type="entry name" value="ispH_lytB"/>
    <property type="match status" value="1"/>
</dbReference>
<dbReference type="NCBIfam" id="NF002188">
    <property type="entry name" value="PRK01045.1-2"/>
    <property type="match status" value="1"/>
</dbReference>
<feature type="active site" description="Proton donor" evidence="5">
    <location>
        <position position="128"/>
    </location>
</feature>
<dbReference type="GO" id="GO:0019288">
    <property type="term" value="P:isopentenyl diphosphate biosynthetic process, methylerythritol 4-phosphate pathway"/>
    <property type="evidence" value="ECO:0007669"/>
    <property type="project" value="UniProtKB-UniRule"/>
</dbReference>
<dbReference type="CDD" id="cd13944">
    <property type="entry name" value="lytB_ispH"/>
    <property type="match status" value="1"/>
</dbReference>
<feature type="binding site" evidence="5">
    <location>
        <position position="224"/>
    </location>
    <ligand>
        <name>dimethylallyl diphosphate</name>
        <dbReference type="ChEBI" id="CHEBI:57623"/>
    </ligand>
</feature>
<feature type="binding site" evidence="5">
    <location>
        <position position="14"/>
    </location>
    <ligand>
        <name>[4Fe-4S] cluster</name>
        <dbReference type="ChEBI" id="CHEBI:49883"/>
    </ligand>
</feature>
<evidence type="ECO:0000256" key="1">
    <source>
        <dbReference type="ARBA" id="ARBA00022485"/>
    </source>
</evidence>
<dbReference type="EC" id="1.17.7.4" evidence="5"/>
<comment type="catalytic activity">
    <reaction evidence="5">
        <text>dimethylallyl diphosphate + 2 oxidized [2Fe-2S]-[ferredoxin] + H2O = (2E)-4-hydroxy-3-methylbut-2-enyl diphosphate + 2 reduced [2Fe-2S]-[ferredoxin] + 2 H(+)</text>
        <dbReference type="Rhea" id="RHEA:24825"/>
        <dbReference type="Rhea" id="RHEA-COMP:10000"/>
        <dbReference type="Rhea" id="RHEA-COMP:10001"/>
        <dbReference type="ChEBI" id="CHEBI:15377"/>
        <dbReference type="ChEBI" id="CHEBI:15378"/>
        <dbReference type="ChEBI" id="CHEBI:33737"/>
        <dbReference type="ChEBI" id="CHEBI:33738"/>
        <dbReference type="ChEBI" id="CHEBI:57623"/>
        <dbReference type="ChEBI" id="CHEBI:128753"/>
        <dbReference type="EC" id="1.17.7.4"/>
    </reaction>
</comment>
<sequence length="310" mass="33565">MTKTIMLANPRGFCAGVDRAIAIVERAIEKFGAPIYVRHEVVHNRFVVENLRAKGAVFIEELKDVPAGSTLVYSAHGVPLSVRAEAEALGLQVFDATCPLVTKVHVEVKRMHQAAMEIVMIGHAGHPEVEGTMGQVDGGMYLVENVVDVTRLQVRNPEALSYVSQTTLSVDETRDIITALKARFPGITSPKKDDICYATQNRQDAVKVLANECDIVIVVGSPNSSNSNRLREVAALKGVDAYMVDNASLLQEAWFTGKQRVGVTAGASAPEVLVQAVIDQIRQYGAEEISELDGVEESTVFALPAGLRDK</sequence>
<dbReference type="Gene3D" id="3.40.50.11270">
    <property type="match status" value="1"/>
</dbReference>
<dbReference type="PANTHER" id="PTHR30426">
    <property type="entry name" value="4-HYDROXY-3-METHYLBUT-2-ENYL DIPHOSPHATE REDUCTASE"/>
    <property type="match status" value="1"/>
</dbReference>
<evidence type="ECO:0000256" key="4">
    <source>
        <dbReference type="ARBA" id="ARBA00023014"/>
    </source>
</evidence>
<feature type="binding site" evidence="5">
    <location>
        <position position="226"/>
    </location>
    <ligand>
        <name>isopentenyl diphosphate</name>
        <dbReference type="ChEBI" id="CHEBI:128769"/>
    </ligand>
</feature>
<feature type="binding site" evidence="5">
    <location>
        <position position="166"/>
    </location>
    <ligand>
        <name>(2E)-4-hydroxy-3-methylbut-2-enyl diphosphate</name>
        <dbReference type="ChEBI" id="CHEBI:128753"/>
    </ligand>
</feature>
<comment type="caution">
    <text evidence="6">The sequence shown here is derived from an EMBL/GenBank/DDBJ whole genome shotgun (WGS) entry which is preliminary data.</text>
</comment>
<feature type="binding site" evidence="5">
    <location>
        <position position="196"/>
    </location>
    <ligand>
        <name>[4Fe-4S] cluster</name>
        <dbReference type="ChEBI" id="CHEBI:49883"/>
    </ligand>
</feature>
<dbReference type="Proteomes" id="UP000545606">
    <property type="component" value="Unassembled WGS sequence"/>
</dbReference>
<feature type="binding site" evidence="5">
    <location>
        <position position="43"/>
    </location>
    <ligand>
        <name>(2E)-4-hydroxy-3-methylbut-2-enyl diphosphate</name>
        <dbReference type="ChEBI" id="CHEBI:128753"/>
    </ligand>
</feature>
<dbReference type="HAMAP" id="MF_00191">
    <property type="entry name" value="IspH"/>
    <property type="match status" value="1"/>
</dbReference>